<evidence type="ECO:0000259" key="13">
    <source>
        <dbReference type="Pfam" id="PF00152"/>
    </source>
</evidence>
<dbReference type="GO" id="GO:0005524">
    <property type="term" value="F:ATP binding"/>
    <property type="evidence" value="ECO:0007669"/>
    <property type="project" value="UniProtKB-KW"/>
</dbReference>
<dbReference type="VEuPathDB" id="VectorBase:HLOH_040723"/>
<reference evidence="14 15" key="1">
    <citation type="journal article" date="2020" name="Cell">
        <title>Large-Scale Comparative Analyses of Tick Genomes Elucidate Their Genetic Diversity and Vector Capacities.</title>
        <authorList>
            <consortium name="Tick Genome and Microbiome Consortium (TIGMIC)"/>
            <person name="Jia N."/>
            <person name="Wang J."/>
            <person name="Shi W."/>
            <person name="Du L."/>
            <person name="Sun Y."/>
            <person name="Zhan W."/>
            <person name="Jiang J.F."/>
            <person name="Wang Q."/>
            <person name="Zhang B."/>
            <person name="Ji P."/>
            <person name="Bell-Sakyi L."/>
            <person name="Cui X.M."/>
            <person name="Yuan T.T."/>
            <person name="Jiang B.G."/>
            <person name="Yang W.F."/>
            <person name="Lam T.T."/>
            <person name="Chang Q.C."/>
            <person name="Ding S.J."/>
            <person name="Wang X.J."/>
            <person name="Zhu J.G."/>
            <person name="Ruan X.D."/>
            <person name="Zhao L."/>
            <person name="Wei J.T."/>
            <person name="Ye R.Z."/>
            <person name="Que T.C."/>
            <person name="Du C.H."/>
            <person name="Zhou Y.H."/>
            <person name="Cheng J.X."/>
            <person name="Dai P.F."/>
            <person name="Guo W.B."/>
            <person name="Han X.H."/>
            <person name="Huang E.J."/>
            <person name="Li L.F."/>
            <person name="Wei W."/>
            <person name="Gao Y.C."/>
            <person name="Liu J.Z."/>
            <person name="Shao H.Z."/>
            <person name="Wang X."/>
            <person name="Wang C.C."/>
            <person name="Yang T.C."/>
            <person name="Huo Q.B."/>
            <person name="Li W."/>
            <person name="Chen H.Y."/>
            <person name="Chen S.E."/>
            <person name="Zhou L.G."/>
            <person name="Ni X.B."/>
            <person name="Tian J.H."/>
            <person name="Sheng Y."/>
            <person name="Liu T."/>
            <person name="Pan Y.S."/>
            <person name="Xia L.Y."/>
            <person name="Li J."/>
            <person name="Zhao F."/>
            <person name="Cao W.C."/>
        </authorList>
    </citation>
    <scope>NUCLEOTIDE SEQUENCE [LARGE SCALE GENOMIC DNA]</scope>
    <source>
        <strain evidence="14">HaeL-2018</strain>
    </source>
</reference>
<comment type="caution">
    <text evidence="14">The sequence shown here is derived from an EMBL/GenBank/DDBJ whole genome shotgun (WGS) entry which is preliminary data.</text>
</comment>
<evidence type="ECO:0000256" key="3">
    <source>
        <dbReference type="ARBA" id="ARBA00012816"/>
    </source>
</evidence>
<evidence type="ECO:0000256" key="5">
    <source>
        <dbReference type="ARBA" id="ARBA00022598"/>
    </source>
</evidence>
<evidence type="ECO:0000313" key="15">
    <source>
        <dbReference type="Proteomes" id="UP000821853"/>
    </source>
</evidence>
<dbReference type="Proteomes" id="UP000821853">
    <property type="component" value="Chromosome 3"/>
</dbReference>
<dbReference type="GO" id="GO:0006421">
    <property type="term" value="P:asparaginyl-tRNA aminoacylation"/>
    <property type="evidence" value="ECO:0007669"/>
    <property type="project" value="TreeGrafter"/>
</dbReference>
<evidence type="ECO:0000313" key="14">
    <source>
        <dbReference type="EMBL" id="KAH9370463.1"/>
    </source>
</evidence>
<keyword evidence="5" id="KW-0436">Ligase</keyword>
<comment type="similarity">
    <text evidence="2">Belongs to the class-II aminoacyl-tRNA synthetase family.</text>
</comment>
<dbReference type="Pfam" id="PF00152">
    <property type="entry name" value="tRNA-synt_2"/>
    <property type="match status" value="1"/>
</dbReference>
<gene>
    <name evidence="14" type="ORF">HPB48_000291</name>
</gene>
<dbReference type="EC" id="6.1.1.22" evidence="3"/>
<accession>A0A9J6G6C6</accession>
<dbReference type="EMBL" id="JABSTR010000005">
    <property type="protein sequence ID" value="KAH9370463.1"/>
    <property type="molecule type" value="Genomic_DNA"/>
</dbReference>
<evidence type="ECO:0000256" key="8">
    <source>
        <dbReference type="ARBA" id="ARBA00022917"/>
    </source>
</evidence>
<evidence type="ECO:0000256" key="7">
    <source>
        <dbReference type="ARBA" id="ARBA00022840"/>
    </source>
</evidence>
<keyword evidence="12" id="KW-0732">Signal</keyword>
<dbReference type="OMA" id="TFEAKPK"/>
<dbReference type="GO" id="GO:0005737">
    <property type="term" value="C:cytoplasm"/>
    <property type="evidence" value="ECO:0007669"/>
    <property type="project" value="UniProtKB-SubCell"/>
</dbReference>
<name>A0A9J6G6C6_HAELO</name>
<evidence type="ECO:0000256" key="2">
    <source>
        <dbReference type="ARBA" id="ARBA00008226"/>
    </source>
</evidence>
<evidence type="ECO:0000256" key="12">
    <source>
        <dbReference type="SAM" id="SignalP"/>
    </source>
</evidence>
<dbReference type="PANTHER" id="PTHR22594">
    <property type="entry name" value="ASPARTYL/LYSYL-TRNA SYNTHETASE"/>
    <property type="match status" value="1"/>
</dbReference>
<keyword evidence="4" id="KW-0963">Cytoplasm</keyword>
<protein>
    <recommendedName>
        <fullName evidence="3">asparagine--tRNA ligase</fullName>
        <ecNumber evidence="3">6.1.1.22</ecNumber>
    </recommendedName>
    <alternativeName>
        <fullName evidence="10">Asparaginyl-tRNA synthetase</fullName>
    </alternativeName>
</protein>
<dbReference type="PRINTS" id="PR01042">
    <property type="entry name" value="TRNASYNTHASP"/>
</dbReference>
<evidence type="ECO:0000256" key="6">
    <source>
        <dbReference type="ARBA" id="ARBA00022741"/>
    </source>
</evidence>
<comment type="catalytic activity">
    <reaction evidence="11">
        <text>tRNA(Asn) + L-asparagine + ATP = L-asparaginyl-tRNA(Asn) + AMP + diphosphate + H(+)</text>
        <dbReference type="Rhea" id="RHEA:11180"/>
        <dbReference type="Rhea" id="RHEA-COMP:9659"/>
        <dbReference type="Rhea" id="RHEA-COMP:9674"/>
        <dbReference type="ChEBI" id="CHEBI:15378"/>
        <dbReference type="ChEBI" id="CHEBI:30616"/>
        <dbReference type="ChEBI" id="CHEBI:33019"/>
        <dbReference type="ChEBI" id="CHEBI:58048"/>
        <dbReference type="ChEBI" id="CHEBI:78442"/>
        <dbReference type="ChEBI" id="CHEBI:78515"/>
        <dbReference type="ChEBI" id="CHEBI:456215"/>
        <dbReference type="EC" id="6.1.1.22"/>
    </reaction>
</comment>
<dbReference type="InterPro" id="IPR004364">
    <property type="entry name" value="Aa-tRNA-synt_II"/>
</dbReference>
<sequence length="133" mass="15541">MLFFKQPTLSKCALLSLAPILLCRFPAEIKSFYMQRCSDDPRLTESVDLLMPGVGEIVGGSMRIWDHEELLRGYQREGIDPSHYYWYTDQRRYGSCPHGGYGLGFERFLTWVLKRNHIRDACLYPRFVGRCKP</sequence>
<evidence type="ECO:0000256" key="1">
    <source>
        <dbReference type="ARBA" id="ARBA00004496"/>
    </source>
</evidence>
<dbReference type="InterPro" id="IPR002312">
    <property type="entry name" value="Asp/Asn-tRNA-synth_IIb"/>
</dbReference>
<evidence type="ECO:0000256" key="10">
    <source>
        <dbReference type="ARBA" id="ARBA00029886"/>
    </source>
</evidence>
<dbReference type="SUPFAM" id="SSF55681">
    <property type="entry name" value="Class II aaRS and biotin synthetases"/>
    <property type="match status" value="1"/>
</dbReference>
<feature type="signal peptide" evidence="12">
    <location>
        <begin position="1"/>
        <end position="23"/>
    </location>
</feature>
<keyword evidence="7" id="KW-0067">ATP-binding</keyword>
<dbReference type="GO" id="GO:0004816">
    <property type="term" value="F:asparagine-tRNA ligase activity"/>
    <property type="evidence" value="ECO:0007669"/>
    <property type="project" value="UniProtKB-EC"/>
</dbReference>
<proteinExistence type="inferred from homology"/>
<keyword evidence="15" id="KW-1185">Reference proteome</keyword>
<feature type="chain" id="PRO_5039917685" description="asparagine--tRNA ligase" evidence="12">
    <location>
        <begin position="24"/>
        <end position="133"/>
    </location>
</feature>
<keyword evidence="9" id="KW-0030">Aminoacyl-tRNA synthetase</keyword>
<organism evidence="14 15">
    <name type="scientific">Haemaphysalis longicornis</name>
    <name type="common">Bush tick</name>
    <dbReference type="NCBI Taxonomy" id="44386"/>
    <lineage>
        <taxon>Eukaryota</taxon>
        <taxon>Metazoa</taxon>
        <taxon>Ecdysozoa</taxon>
        <taxon>Arthropoda</taxon>
        <taxon>Chelicerata</taxon>
        <taxon>Arachnida</taxon>
        <taxon>Acari</taxon>
        <taxon>Parasitiformes</taxon>
        <taxon>Ixodida</taxon>
        <taxon>Ixodoidea</taxon>
        <taxon>Ixodidae</taxon>
        <taxon>Haemaphysalinae</taxon>
        <taxon>Haemaphysalis</taxon>
    </lineage>
</organism>
<dbReference type="PANTHER" id="PTHR22594:SF16">
    <property type="entry name" value="ASPARAGINE--TRNA LIGASE, CYTOPLASMIC"/>
    <property type="match status" value="1"/>
</dbReference>
<dbReference type="InterPro" id="IPR045864">
    <property type="entry name" value="aa-tRNA-synth_II/BPL/LPL"/>
</dbReference>
<comment type="subcellular location">
    <subcellularLocation>
        <location evidence="1">Cytoplasm</location>
    </subcellularLocation>
</comment>
<dbReference type="AlphaFoldDB" id="A0A9J6G6C6"/>
<feature type="domain" description="Aminoacyl-tRNA synthetase class II (D/K/N)" evidence="13">
    <location>
        <begin position="18"/>
        <end position="126"/>
    </location>
</feature>
<evidence type="ECO:0000256" key="4">
    <source>
        <dbReference type="ARBA" id="ARBA00022490"/>
    </source>
</evidence>
<evidence type="ECO:0000256" key="11">
    <source>
        <dbReference type="ARBA" id="ARBA00047844"/>
    </source>
</evidence>
<keyword evidence="6" id="KW-0547">Nucleotide-binding</keyword>
<evidence type="ECO:0000256" key="9">
    <source>
        <dbReference type="ARBA" id="ARBA00023146"/>
    </source>
</evidence>
<dbReference type="Gene3D" id="3.30.930.10">
    <property type="entry name" value="Bira Bifunctional Protein, Domain 2"/>
    <property type="match status" value="1"/>
</dbReference>
<keyword evidence="8" id="KW-0648">Protein biosynthesis</keyword>
<dbReference type="OrthoDB" id="1931232at2759"/>